<organism evidence="1 2">
    <name type="scientific">Artomyces pyxidatus</name>
    <dbReference type="NCBI Taxonomy" id="48021"/>
    <lineage>
        <taxon>Eukaryota</taxon>
        <taxon>Fungi</taxon>
        <taxon>Dikarya</taxon>
        <taxon>Basidiomycota</taxon>
        <taxon>Agaricomycotina</taxon>
        <taxon>Agaricomycetes</taxon>
        <taxon>Russulales</taxon>
        <taxon>Auriscalpiaceae</taxon>
        <taxon>Artomyces</taxon>
    </lineage>
</organism>
<keyword evidence="2" id="KW-1185">Reference proteome</keyword>
<evidence type="ECO:0000313" key="2">
    <source>
        <dbReference type="Proteomes" id="UP000814140"/>
    </source>
</evidence>
<accession>A0ACB8THY4</accession>
<evidence type="ECO:0000313" key="1">
    <source>
        <dbReference type="EMBL" id="KAI0068071.1"/>
    </source>
</evidence>
<dbReference type="Proteomes" id="UP000814140">
    <property type="component" value="Unassembled WGS sequence"/>
</dbReference>
<protein>
    <submittedName>
        <fullName evidence="1">Plant basic secretory protein</fullName>
    </submittedName>
</protein>
<reference evidence="1" key="1">
    <citation type="submission" date="2021-03" db="EMBL/GenBank/DDBJ databases">
        <authorList>
            <consortium name="DOE Joint Genome Institute"/>
            <person name="Ahrendt S."/>
            <person name="Looney B.P."/>
            <person name="Miyauchi S."/>
            <person name="Morin E."/>
            <person name="Drula E."/>
            <person name="Courty P.E."/>
            <person name="Chicoki N."/>
            <person name="Fauchery L."/>
            <person name="Kohler A."/>
            <person name="Kuo A."/>
            <person name="Labutti K."/>
            <person name="Pangilinan J."/>
            <person name="Lipzen A."/>
            <person name="Riley R."/>
            <person name="Andreopoulos W."/>
            <person name="He G."/>
            <person name="Johnson J."/>
            <person name="Barry K.W."/>
            <person name="Grigoriev I.V."/>
            <person name="Nagy L."/>
            <person name="Hibbett D."/>
            <person name="Henrissat B."/>
            <person name="Matheny P.B."/>
            <person name="Labbe J."/>
            <person name="Martin F."/>
        </authorList>
    </citation>
    <scope>NUCLEOTIDE SEQUENCE</scope>
    <source>
        <strain evidence="1">HHB10654</strain>
    </source>
</reference>
<comment type="caution">
    <text evidence="1">The sequence shown here is derived from an EMBL/GenBank/DDBJ whole genome shotgun (WGS) entry which is preliminary data.</text>
</comment>
<dbReference type="EMBL" id="MU277188">
    <property type="protein sequence ID" value="KAI0068071.1"/>
    <property type="molecule type" value="Genomic_DNA"/>
</dbReference>
<name>A0ACB8THY4_9AGAM</name>
<proteinExistence type="predicted"/>
<gene>
    <name evidence="1" type="ORF">BV25DRAFT_514179</name>
</gene>
<reference evidence="1" key="2">
    <citation type="journal article" date="2022" name="New Phytol.">
        <title>Evolutionary transition to the ectomycorrhizal habit in the genomes of a hyperdiverse lineage of mushroom-forming fungi.</title>
        <authorList>
            <person name="Looney B."/>
            <person name="Miyauchi S."/>
            <person name="Morin E."/>
            <person name="Drula E."/>
            <person name="Courty P.E."/>
            <person name="Kohler A."/>
            <person name="Kuo A."/>
            <person name="LaButti K."/>
            <person name="Pangilinan J."/>
            <person name="Lipzen A."/>
            <person name="Riley R."/>
            <person name="Andreopoulos W."/>
            <person name="He G."/>
            <person name="Johnson J."/>
            <person name="Nolan M."/>
            <person name="Tritt A."/>
            <person name="Barry K.W."/>
            <person name="Grigoriev I.V."/>
            <person name="Nagy L.G."/>
            <person name="Hibbett D."/>
            <person name="Henrissat B."/>
            <person name="Matheny P.B."/>
            <person name="Labbe J."/>
            <person name="Martin F.M."/>
        </authorList>
    </citation>
    <scope>NUCLEOTIDE SEQUENCE</scope>
    <source>
        <strain evidence="1">HHB10654</strain>
    </source>
</reference>
<sequence length="230" mass="25809">MPPPPIPPRPDWQIPTLKLRIDDLSHPGAKLFLDSVDSTQVLHDAVVAVLQWLYVTTEKAPKNVESILLVLRPMDGVAYTTGSDTEKEIHFACQHIVNTAARAADEIRGVLTHEVVHCYQYNANGTAPGGLIEGIADWVRLRAGFVPPHWRPGGDRWDAGYQTTGYFLHWLEGRYGEGTVQDLNEALKDTVYDEEIFKVATGRKVGKLWKLYLEHLESTPEFGLEVAQDR</sequence>